<dbReference type="PANTHER" id="PTHR13932">
    <property type="entry name" value="COPROPORPHYRINIGEN III OXIDASE"/>
    <property type="match status" value="1"/>
</dbReference>
<keyword evidence="2" id="KW-0949">S-adenosyl-L-methionine</keyword>
<accession>A0A1S1Z5A0</accession>
<evidence type="ECO:0000313" key="5">
    <source>
        <dbReference type="Proteomes" id="UP000179797"/>
    </source>
</evidence>
<dbReference type="STRING" id="915059.NH26_00720"/>
<dbReference type="OrthoDB" id="9808022at2"/>
<reference evidence="4 5" key="1">
    <citation type="journal article" date="2012" name="Int. J. Syst. Evol. Microbiol.">
        <title>Flammeovirga pacifica sp. nov., isolated from deep-sea sediment.</title>
        <authorList>
            <person name="Xu H."/>
            <person name="Fu Y."/>
            <person name="Yang N."/>
            <person name="Ding Z."/>
            <person name="Lai Q."/>
            <person name="Zeng R."/>
        </authorList>
    </citation>
    <scope>NUCLEOTIDE SEQUENCE [LARGE SCALE GENOMIC DNA]</scope>
    <source>
        <strain evidence="5">DSM 24597 / LMG 26175 / WPAGA1</strain>
    </source>
</reference>
<gene>
    <name evidence="4" type="ORF">NH26_00720</name>
</gene>
<sequence>MSGIYFHIPFCKQACHYCDFHFSTSMKLKNNVVEGMLWELDFQKEYLRENIETIYFGGGTPSILSIQELETLLDRVHKNFDTSQVKELTLEANPDDITKEKLTAWKKLGINRLSIGLQSFYGPHLTLMNRAHNAQESLNAVKMSQDHGFDNLTIDLIYGIPFKDHSIWHKDLETALSLEVPHISSYCLTVEDKTALGVWAKKGKFKPADDEFGAEQFEHLVSKLKSNGYEHYEISNFAKPGFYSQHNSAYWKGKPYLGIGPGAHSFDGKTSRQFNVSNNSKYVKAIEQDQLLLFDKEDLSREDGINEYLLTTLRTIWGCDLSVLKEKYQFDLLVEMKTELERFHQQEWIVVENNHLKLSEKGKLFADQIASELFV</sequence>
<dbReference type="InterPro" id="IPR058240">
    <property type="entry name" value="rSAM_sf"/>
</dbReference>
<dbReference type="SFLD" id="SFLDF00562">
    <property type="entry name" value="HemN-like__clustered_with_heat"/>
    <property type="match status" value="1"/>
</dbReference>
<comment type="caution">
    <text evidence="4">The sequence shown here is derived from an EMBL/GenBank/DDBJ whole genome shotgun (WGS) entry which is preliminary data.</text>
</comment>
<dbReference type="InterPro" id="IPR006638">
    <property type="entry name" value="Elp3/MiaA/NifB-like_rSAM"/>
</dbReference>
<dbReference type="AlphaFoldDB" id="A0A1S1Z5A0"/>
<dbReference type="CDD" id="cd01335">
    <property type="entry name" value="Radical_SAM"/>
    <property type="match status" value="1"/>
</dbReference>
<dbReference type="GO" id="GO:0046872">
    <property type="term" value="F:metal ion binding"/>
    <property type="evidence" value="ECO:0007669"/>
    <property type="project" value="UniProtKB-UniRule"/>
</dbReference>
<dbReference type="PROSITE" id="PS51918">
    <property type="entry name" value="RADICAL_SAM"/>
    <property type="match status" value="1"/>
</dbReference>
<keyword evidence="2" id="KW-0408">Iron</keyword>
<dbReference type="Pfam" id="PF04055">
    <property type="entry name" value="Radical_SAM"/>
    <property type="match status" value="1"/>
</dbReference>
<name>A0A1S1Z5A0_FLAPC</name>
<keyword evidence="2" id="KW-0143">Chaperone</keyword>
<dbReference type="SFLD" id="SFLDF00288">
    <property type="entry name" value="HemN-like__clustered_with_nucl"/>
    <property type="match status" value="1"/>
</dbReference>
<dbReference type="InterPro" id="IPR010723">
    <property type="entry name" value="HemN_C"/>
</dbReference>
<dbReference type="GO" id="GO:0005737">
    <property type="term" value="C:cytoplasm"/>
    <property type="evidence" value="ECO:0007669"/>
    <property type="project" value="UniProtKB-SubCell"/>
</dbReference>
<keyword evidence="2" id="KW-0479">Metal-binding</keyword>
<keyword evidence="2" id="KW-0004">4Fe-4S</keyword>
<dbReference type="Proteomes" id="UP000179797">
    <property type="component" value="Unassembled WGS sequence"/>
</dbReference>
<dbReference type="SFLD" id="SFLDS00029">
    <property type="entry name" value="Radical_SAM"/>
    <property type="match status" value="1"/>
</dbReference>
<comment type="function">
    <text evidence="2">Probably acts as a heme chaperone, transferring heme to an unknown acceptor. Binds one molecule of heme per monomer, possibly covalently. Binds 1 [4Fe-4S] cluster. The cluster is coordinated with 3 cysteines and an exchangeable S-adenosyl-L-methionine.</text>
</comment>
<dbReference type="InterPro" id="IPR004559">
    <property type="entry name" value="HemW-like"/>
</dbReference>
<dbReference type="Gene3D" id="3.80.30.20">
    <property type="entry name" value="tm_1862 like domain"/>
    <property type="match status" value="1"/>
</dbReference>
<organism evidence="4 5">
    <name type="scientific">Flammeovirga pacifica</name>
    <dbReference type="NCBI Taxonomy" id="915059"/>
    <lineage>
        <taxon>Bacteria</taxon>
        <taxon>Pseudomonadati</taxon>
        <taxon>Bacteroidota</taxon>
        <taxon>Cytophagia</taxon>
        <taxon>Cytophagales</taxon>
        <taxon>Flammeovirgaceae</taxon>
        <taxon>Flammeovirga</taxon>
    </lineage>
</organism>
<dbReference type="GO" id="GO:0051539">
    <property type="term" value="F:4 iron, 4 sulfur cluster binding"/>
    <property type="evidence" value="ECO:0007669"/>
    <property type="project" value="UniProtKB-UniRule"/>
</dbReference>
<keyword evidence="2" id="KW-0411">Iron-sulfur</keyword>
<dbReference type="InterPro" id="IPR023404">
    <property type="entry name" value="rSAM_horseshoe"/>
</dbReference>
<comment type="subcellular location">
    <subcellularLocation>
        <location evidence="2">Cytoplasm</location>
    </subcellularLocation>
</comment>
<dbReference type="InterPro" id="IPR007197">
    <property type="entry name" value="rSAM"/>
</dbReference>
<dbReference type="SMART" id="SM00729">
    <property type="entry name" value="Elp3"/>
    <property type="match status" value="1"/>
</dbReference>
<evidence type="ECO:0000256" key="2">
    <source>
        <dbReference type="RuleBase" id="RU364116"/>
    </source>
</evidence>
<dbReference type="Pfam" id="PF06969">
    <property type="entry name" value="HemN_C"/>
    <property type="match status" value="1"/>
</dbReference>
<keyword evidence="5" id="KW-1185">Reference proteome</keyword>
<dbReference type="SUPFAM" id="SSF102114">
    <property type="entry name" value="Radical SAM enzymes"/>
    <property type="match status" value="1"/>
</dbReference>
<keyword evidence="2" id="KW-0349">Heme</keyword>
<dbReference type="InterPro" id="IPR034505">
    <property type="entry name" value="Coproporphyrinogen-III_oxidase"/>
</dbReference>
<dbReference type="RefSeq" id="WP_044224734.1">
    <property type="nucleotide sequence ID" value="NZ_JRYR02000001.1"/>
</dbReference>
<keyword evidence="2" id="KW-0963">Cytoplasm</keyword>
<feature type="domain" description="Radical SAM core" evidence="3">
    <location>
        <begin position="1"/>
        <end position="230"/>
    </location>
</feature>
<dbReference type="PANTHER" id="PTHR13932:SF5">
    <property type="entry name" value="RADICAL S-ADENOSYL METHIONINE DOMAIN-CONTAINING PROTEIN 1, MITOCHONDRIAL"/>
    <property type="match status" value="1"/>
</dbReference>
<dbReference type="GO" id="GO:0004109">
    <property type="term" value="F:coproporphyrinogen oxidase activity"/>
    <property type="evidence" value="ECO:0007669"/>
    <property type="project" value="InterPro"/>
</dbReference>
<dbReference type="GO" id="GO:0006779">
    <property type="term" value="P:porphyrin-containing compound biosynthetic process"/>
    <property type="evidence" value="ECO:0007669"/>
    <property type="project" value="InterPro"/>
</dbReference>
<comment type="similarity">
    <text evidence="1">Belongs to the anaerobic coproporphyrinogen-III oxidase family. HemW subfamily.</text>
</comment>
<dbReference type="EMBL" id="JRYR02000001">
    <property type="protein sequence ID" value="OHX68397.1"/>
    <property type="molecule type" value="Genomic_DNA"/>
</dbReference>
<proteinExistence type="inferred from homology"/>
<evidence type="ECO:0000256" key="1">
    <source>
        <dbReference type="ARBA" id="ARBA00006100"/>
    </source>
</evidence>
<evidence type="ECO:0000259" key="3">
    <source>
        <dbReference type="PROSITE" id="PS51918"/>
    </source>
</evidence>
<dbReference type="NCBIfam" id="TIGR00539">
    <property type="entry name" value="hemN_rel"/>
    <property type="match status" value="1"/>
</dbReference>
<evidence type="ECO:0000313" key="4">
    <source>
        <dbReference type="EMBL" id="OHX68397.1"/>
    </source>
</evidence>
<dbReference type="SFLD" id="SFLDG01065">
    <property type="entry name" value="anaerobic_coproporphyrinogen-I"/>
    <property type="match status" value="1"/>
</dbReference>
<protein>
    <recommendedName>
        <fullName evidence="2">Heme chaperone HemW</fullName>
    </recommendedName>
</protein>